<keyword evidence="17 22" id="KW-0472">Membrane</keyword>
<dbReference type="SUPFAM" id="SSF55781">
    <property type="entry name" value="GAF domain-like"/>
    <property type="match status" value="1"/>
</dbReference>
<dbReference type="FunFam" id="3.40.50.2300:FF:000240">
    <property type="entry name" value="Ethylene receptor"/>
    <property type="match status" value="1"/>
</dbReference>
<organism evidence="30 31">
    <name type="scientific">Kalanchoe fedtschenkoi</name>
    <name type="common">Lavender scallops</name>
    <name type="synonym">South American air plant</name>
    <dbReference type="NCBI Taxonomy" id="63787"/>
    <lineage>
        <taxon>Eukaryota</taxon>
        <taxon>Viridiplantae</taxon>
        <taxon>Streptophyta</taxon>
        <taxon>Embryophyta</taxon>
        <taxon>Tracheophyta</taxon>
        <taxon>Spermatophyta</taxon>
        <taxon>Magnoliopsida</taxon>
        <taxon>eudicotyledons</taxon>
        <taxon>Gunneridae</taxon>
        <taxon>Pentapetalae</taxon>
        <taxon>Saxifragales</taxon>
        <taxon>Crassulaceae</taxon>
        <taxon>Kalanchoe</taxon>
    </lineage>
</organism>
<dbReference type="GO" id="GO:0038199">
    <property type="term" value="F:ethylene receptor activity"/>
    <property type="evidence" value="ECO:0007669"/>
    <property type="project" value="UniProtKB-UniRule"/>
</dbReference>
<feature type="coiled-coil region" evidence="27">
    <location>
        <begin position="387"/>
        <end position="414"/>
    </location>
</feature>
<dbReference type="Pfam" id="PF25487">
    <property type="entry name" value="ETR1_N"/>
    <property type="match status" value="1"/>
</dbReference>
<dbReference type="PROSITE" id="PS50110">
    <property type="entry name" value="RESPONSE_REGULATORY"/>
    <property type="match status" value="1"/>
</dbReference>
<dbReference type="GO" id="GO:0004674">
    <property type="term" value="F:protein serine/threonine kinase activity"/>
    <property type="evidence" value="ECO:0007669"/>
    <property type="project" value="UniProtKB-ARBA"/>
</dbReference>
<dbReference type="InterPro" id="IPR001789">
    <property type="entry name" value="Sig_transdc_resp-reg_receiver"/>
</dbReference>
<dbReference type="PANTHER" id="PTHR24423">
    <property type="entry name" value="TWO-COMPONENT SENSOR HISTIDINE KINASE"/>
    <property type="match status" value="1"/>
</dbReference>
<evidence type="ECO:0000256" key="8">
    <source>
        <dbReference type="ARBA" id="ARBA00022741"/>
    </source>
</evidence>
<keyword evidence="9 22" id="KW-0936">Ethylene signaling pathway</keyword>
<sequence>MPWRDGYKEICGGVSLKSGGVKSGGQGLLLGFDFDYYLVWGGCCLDVALATLGAMLSKTMAPGIVFSLLLASASASEDDRCNCDVEGFWSAESILECQRVSDFLIAVAYFSIPIELLYFVSCSNVPFKWVLSQFIAFIVLCGMTHLLNGWTYGPHPFQLMLAVTIFKLLTALVSCATAITLITLIPLLLKVKVREFMLRKKTWDLGREVGLIKKRKETGWYVRMLTQEIRKSLDRHTILYTTLVELSETLKLQNCAVWMPNHNQMEMNLTHELKGRNFYNQSIPISDPDVVRVKKSDEVNILSPASLLGAASIGATNEAGPVAAIRMPMLRVSDFKGGTPELIQTCYAILVLVLPSGRSRSWTYHELEIIKVVADQVAVALSHASVLEESQLMREKLEEQNRALQQARKCAMMANQARASFQKVMSNGVRRPMHSIAGLLSLLQDENMTSEKRLIVDALVKSNDVVSTLVDDLIDISPKNSGRFSPEIRLFQFHSMIREVACIAKCMTLRKGFEFALEVDKSLPNRVMGDERRVFQVIMHMLGRLLGSRCVGGTVMLRIFSENASQGSNEQKWATWIPNLHDEHIVVRFEIGVRSHGLFSQSPSSTSPVHDHKHAAGADLSFVMCKKLVQSIQGNIWEVDSCQDFDRGMALVLRFQVQSPGATGFSAEFREISDFQHSDSILRGLKVLLADDDNVNRAVTRKVLEKLGCAVSTASSAFECLSASGPSGSPVQIILLDLQMSELDGYEVAAKIRKFQSPSWPLIIALTTHADNGVWERCLQSGINGVVQKPVSQRRIADELRRVLAQAKKVHS</sequence>
<feature type="disulfide bond" description="Interchain" evidence="24">
    <location>
        <position position="83"/>
    </location>
</feature>
<dbReference type="FunFam" id="1.10.287.130:FF:000087">
    <property type="entry name" value="Ethylene receptor 4"/>
    <property type="match status" value="1"/>
</dbReference>
<name>A0A7N0UUD6_KALFE</name>
<dbReference type="InterPro" id="IPR029016">
    <property type="entry name" value="GAF-like_dom_sf"/>
</dbReference>
<evidence type="ECO:0000256" key="23">
    <source>
        <dbReference type="PIRSR" id="PIRSR026389-2"/>
    </source>
</evidence>
<feature type="transmembrane region" description="Helical" evidence="28">
    <location>
        <begin position="127"/>
        <end position="147"/>
    </location>
</feature>
<dbReference type="Pfam" id="PF00512">
    <property type="entry name" value="HisKA"/>
    <property type="match status" value="1"/>
</dbReference>
<dbReference type="CDD" id="cd19933">
    <property type="entry name" value="REC_ETR-like"/>
    <property type="match status" value="1"/>
</dbReference>
<comment type="subcellular location">
    <subcellularLocation>
        <location evidence="1">Endoplasmic reticulum membrane</location>
        <topology evidence="1">Multi-pass membrane protein</topology>
    </subcellularLocation>
</comment>
<evidence type="ECO:0000256" key="28">
    <source>
        <dbReference type="SAM" id="Phobius"/>
    </source>
</evidence>
<dbReference type="Pfam" id="PF01590">
    <property type="entry name" value="GAF"/>
    <property type="match status" value="1"/>
</dbReference>
<evidence type="ECO:0000256" key="10">
    <source>
        <dbReference type="ARBA" id="ARBA00022777"/>
    </source>
</evidence>
<dbReference type="Pfam" id="PF00072">
    <property type="entry name" value="Response_reg"/>
    <property type="match status" value="1"/>
</dbReference>
<comment type="cofactor">
    <cofactor evidence="23">
        <name>Cu cation</name>
        <dbReference type="ChEBI" id="CHEBI:23378"/>
    </cofactor>
    <text evidence="23">Binds 1 copper ion per dimer.</text>
</comment>
<dbReference type="SUPFAM" id="SSF52172">
    <property type="entry name" value="CheY-like"/>
    <property type="match status" value="1"/>
</dbReference>
<keyword evidence="31" id="KW-1185">Reference proteome</keyword>
<dbReference type="GO" id="GO:0005789">
    <property type="term" value="C:endoplasmic reticulum membrane"/>
    <property type="evidence" value="ECO:0007669"/>
    <property type="project" value="UniProtKB-SubCell"/>
</dbReference>
<feature type="transmembrane region" description="Helical" evidence="28">
    <location>
        <begin position="159"/>
        <end position="189"/>
    </location>
</feature>
<keyword evidence="5 22" id="KW-0808">Transferase</keyword>
<dbReference type="SUPFAM" id="SSF55874">
    <property type="entry name" value="ATPase domain of HSP90 chaperone/DNA topoisomerase II/histidine kinase"/>
    <property type="match status" value="1"/>
</dbReference>
<keyword evidence="6 28" id="KW-0812">Transmembrane</keyword>
<evidence type="ECO:0000256" key="3">
    <source>
        <dbReference type="ARBA" id="ARBA00022499"/>
    </source>
</evidence>
<reference evidence="30" key="1">
    <citation type="submission" date="2021-01" db="UniProtKB">
        <authorList>
            <consortium name="EnsemblPlants"/>
        </authorList>
    </citation>
    <scope>IDENTIFICATION</scope>
</reference>
<dbReference type="GO" id="GO:0010105">
    <property type="term" value="P:negative regulation of ethylene-activated signaling pathway"/>
    <property type="evidence" value="ECO:0007669"/>
    <property type="project" value="UniProtKB-ARBA"/>
</dbReference>
<dbReference type="InterPro" id="IPR003018">
    <property type="entry name" value="GAF"/>
</dbReference>
<evidence type="ECO:0000313" key="31">
    <source>
        <dbReference type="Proteomes" id="UP000594263"/>
    </source>
</evidence>
<evidence type="ECO:0000256" key="13">
    <source>
        <dbReference type="ARBA" id="ARBA00022843"/>
    </source>
</evidence>
<dbReference type="InterPro" id="IPR058544">
    <property type="entry name" value="ETR1_N"/>
</dbReference>
<evidence type="ECO:0000256" key="17">
    <source>
        <dbReference type="ARBA" id="ARBA00023136"/>
    </source>
</evidence>
<evidence type="ECO:0000256" key="15">
    <source>
        <dbReference type="ARBA" id="ARBA00023008"/>
    </source>
</evidence>
<evidence type="ECO:0000256" key="12">
    <source>
        <dbReference type="ARBA" id="ARBA00022840"/>
    </source>
</evidence>
<feature type="transmembrane region" description="Helical" evidence="28">
    <location>
        <begin position="103"/>
        <end position="121"/>
    </location>
</feature>
<dbReference type="InterPro" id="IPR036890">
    <property type="entry name" value="HATPase_C_sf"/>
</dbReference>
<dbReference type="Proteomes" id="UP000594263">
    <property type="component" value="Unplaced"/>
</dbReference>
<dbReference type="CDD" id="cd16938">
    <property type="entry name" value="HATPase_ETR2_ERS2-EIN4-like"/>
    <property type="match status" value="1"/>
</dbReference>
<keyword evidence="18 24" id="KW-1015">Disulfide bond</keyword>
<keyword evidence="10 22" id="KW-0418">Kinase</keyword>
<evidence type="ECO:0000256" key="24">
    <source>
        <dbReference type="PIRSR" id="PIRSR026389-3"/>
    </source>
</evidence>
<evidence type="ECO:0000256" key="1">
    <source>
        <dbReference type="ARBA" id="ARBA00004477"/>
    </source>
</evidence>
<protein>
    <recommendedName>
        <fullName evidence="22">Ethylene receptor</fullName>
    </recommendedName>
</protein>
<keyword evidence="13" id="KW-0832">Ubl conjugation</keyword>
<evidence type="ECO:0000256" key="11">
    <source>
        <dbReference type="ARBA" id="ARBA00022824"/>
    </source>
</evidence>
<evidence type="ECO:0000256" key="14">
    <source>
        <dbReference type="ARBA" id="ARBA00022989"/>
    </source>
</evidence>
<dbReference type="PANTHER" id="PTHR24423:SF633">
    <property type="entry name" value="ETHYLENE RECEPTOR 2"/>
    <property type="match status" value="1"/>
</dbReference>
<dbReference type="Gene3D" id="3.30.450.40">
    <property type="match status" value="1"/>
</dbReference>
<dbReference type="GO" id="GO:0046872">
    <property type="term" value="F:metal ion binding"/>
    <property type="evidence" value="ECO:0007669"/>
    <property type="project" value="UniProtKB-UniRule"/>
</dbReference>
<evidence type="ECO:0000256" key="6">
    <source>
        <dbReference type="ARBA" id="ARBA00022692"/>
    </source>
</evidence>
<keyword evidence="8 22" id="KW-0547">Nucleotide-binding</keyword>
<evidence type="ECO:0000256" key="5">
    <source>
        <dbReference type="ARBA" id="ARBA00022679"/>
    </source>
</evidence>
<feature type="binding site" evidence="23">
    <location>
        <position position="141"/>
    </location>
    <ligand>
        <name>Cu cation</name>
        <dbReference type="ChEBI" id="CHEBI:23378"/>
    </ligand>
</feature>
<evidence type="ECO:0000256" key="16">
    <source>
        <dbReference type="ARBA" id="ARBA00023012"/>
    </source>
</evidence>
<keyword evidence="11 22" id="KW-0256">Endoplasmic reticulum</keyword>
<dbReference type="SUPFAM" id="SSF47384">
    <property type="entry name" value="Homodimeric domain of signal transducing histidine kinase"/>
    <property type="match status" value="1"/>
</dbReference>
<dbReference type="GO" id="GO:0051740">
    <property type="term" value="F:ethylene binding"/>
    <property type="evidence" value="ECO:0007669"/>
    <property type="project" value="UniProtKB-UniRule"/>
</dbReference>
<dbReference type="Gene3D" id="3.40.50.2300">
    <property type="match status" value="1"/>
</dbReference>
<dbReference type="OMA" id="RFDIMIS"/>
<keyword evidence="16 22" id="KW-0902">Two-component regulatory system</keyword>
<dbReference type="GO" id="GO:0000155">
    <property type="term" value="F:phosphorelay sensor kinase activity"/>
    <property type="evidence" value="ECO:0007669"/>
    <property type="project" value="InterPro"/>
</dbReference>
<feature type="binding site" evidence="23">
    <location>
        <position position="145"/>
    </location>
    <ligand>
        <name>Cu cation</name>
        <dbReference type="ChEBI" id="CHEBI:23378"/>
    </ligand>
</feature>
<evidence type="ECO:0000256" key="22">
    <source>
        <dbReference type="PIRNR" id="PIRNR026389"/>
    </source>
</evidence>
<dbReference type="Gene3D" id="1.10.287.130">
    <property type="match status" value="1"/>
</dbReference>
<keyword evidence="19 22" id="KW-0675">Receptor</keyword>
<keyword evidence="3" id="KW-1017">Isopeptide bond</keyword>
<comment type="subunit">
    <text evidence="21">Heteromer with ETR1. Binds to MRF3/ECIP1.</text>
</comment>
<evidence type="ECO:0000256" key="9">
    <source>
        <dbReference type="ARBA" id="ARBA00022745"/>
    </source>
</evidence>
<dbReference type="SMART" id="SM00388">
    <property type="entry name" value="HisKA"/>
    <property type="match status" value="1"/>
</dbReference>
<feature type="transmembrane region" description="Helical" evidence="28">
    <location>
        <begin position="37"/>
        <end position="56"/>
    </location>
</feature>
<evidence type="ECO:0000256" key="7">
    <source>
        <dbReference type="ARBA" id="ARBA00022723"/>
    </source>
</evidence>
<keyword evidence="7 22" id="KW-0479">Metal-binding</keyword>
<evidence type="ECO:0000256" key="2">
    <source>
        <dbReference type="ARBA" id="ARBA00009842"/>
    </source>
</evidence>
<keyword evidence="4 26" id="KW-0597">Phosphoprotein</keyword>
<evidence type="ECO:0000256" key="26">
    <source>
        <dbReference type="PROSITE-ProRule" id="PRU00169"/>
    </source>
</evidence>
<dbReference type="Gramene" id="Kaladp0082s0180.1.v1.1">
    <property type="protein sequence ID" value="Kaladp0082s0180.1.v1.1"/>
    <property type="gene ID" value="Kaladp0082s0180.v1.1"/>
</dbReference>
<dbReference type="Gene3D" id="3.30.565.10">
    <property type="entry name" value="Histidine kinase-like ATPase, C-terminal domain"/>
    <property type="match status" value="1"/>
</dbReference>
<dbReference type="InterPro" id="IPR011006">
    <property type="entry name" value="CheY-like_superfamily"/>
</dbReference>
<dbReference type="EnsemblPlants" id="Kaladp0082s0180.1.v1.1">
    <property type="protein sequence ID" value="Kaladp0082s0180.1.v1.1"/>
    <property type="gene ID" value="Kaladp0082s0180.v1.1"/>
</dbReference>
<dbReference type="SMART" id="SM00065">
    <property type="entry name" value="GAF"/>
    <property type="match status" value="1"/>
</dbReference>
<feature type="disulfide bond" description="Interchain" evidence="24">
    <location>
        <position position="81"/>
    </location>
</feature>
<proteinExistence type="inferred from homology"/>
<feature type="domain" description="Response regulatory" evidence="29">
    <location>
        <begin position="686"/>
        <end position="804"/>
    </location>
</feature>
<evidence type="ECO:0000256" key="21">
    <source>
        <dbReference type="ARBA" id="ARBA00062048"/>
    </source>
</evidence>
<keyword evidence="14 28" id="KW-1133">Transmembrane helix</keyword>
<evidence type="ECO:0000313" key="30">
    <source>
        <dbReference type="EnsemblPlants" id="Kaladp0082s0180.1.v1.1"/>
    </source>
</evidence>
<feature type="modified residue" description="4-aspartylphosphate" evidence="26">
    <location>
        <position position="737"/>
    </location>
</feature>
<evidence type="ECO:0000256" key="18">
    <source>
        <dbReference type="ARBA" id="ARBA00023157"/>
    </source>
</evidence>
<keyword evidence="15 22" id="KW-0186">Copper</keyword>
<evidence type="ECO:0000256" key="4">
    <source>
        <dbReference type="ARBA" id="ARBA00022553"/>
    </source>
</evidence>
<evidence type="ECO:0000256" key="27">
    <source>
        <dbReference type="SAM" id="Coils"/>
    </source>
</evidence>
<accession>A0A7N0UUD6</accession>
<keyword evidence="12 22" id="KW-0067">ATP-binding</keyword>
<keyword evidence="27" id="KW-0175">Coiled coil</keyword>
<evidence type="ECO:0000256" key="20">
    <source>
        <dbReference type="ARBA" id="ARBA00056860"/>
    </source>
</evidence>
<comment type="function">
    <text evidence="20">Ethylene receptor related to bacterial two-component regulators. Acts as a redundant negative regulator of ethylene signaling.</text>
</comment>
<dbReference type="InterPro" id="IPR036097">
    <property type="entry name" value="HisK_dim/P_sf"/>
</dbReference>
<evidence type="ECO:0000256" key="19">
    <source>
        <dbReference type="ARBA" id="ARBA00023170"/>
    </source>
</evidence>
<comment type="function">
    <text evidence="22">May act early in the ethylene signal transduction pathway, possibly as an ethylene receptor, or as a regulator of the pathway.</text>
</comment>
<evidence type="ECO:0000256" key="25">
    <source>
        <dbReference type="PIRSR" id="PIRSR026389-4"/>
    </source>
</evidence>
<feature type="cross-link" description="Glycyl lysine isopeptide (Lys-Gly) (interchain with G-Cter in ubiquitin)" evidence="25">
    <location>
        <position position="789"/>
    </location>
</feature>
<comment type="similarity">
    <text evidence="2 22">Belongs to the ethylene receptor family.</text>
</comment>
<dbReference type="GO" id="GO:0005524">
    <property type="term" value="F:ATP binding"/>
    <property type="evidence" value="ECO:0007669"/>
    <property type="project" value="UniProtKB-UniRule"/>
</dbReference>
<dbReference type="SMART" id="SM00448">
    <property type="entry name" value="REC"/>
    <property type="match status" value="1"/>
</dbReference>
<dbReference type="AlphaFoldDB" id="A0A7N0UUD6"/>
<dbReference type="InterPro" id="IPR014525">
    <property type="entry name" value="ETR"/>
</dbReference>
<dbReference type="InterPro" id="IPR003661">
    <property type="entry name" value="HisK_dim/P_dom"/>
</dbReference>
<dbReference type="PIRSF" id="PIRSF026389">
    <property type="entry name" value="Ethyln_sen_HK"/>
    <property type="match status" value="1"/>
</dbReference>
<evidence type="ECO:0000259" key="29">
    <source>
        <dbReference type="PROSITE" id="PS50110"/>
    </source>
</evidence>